<dbReference type="PANTHER" id="PTHR43067:SF3">
    <property type="entry name" value="MALTOSE ABC TRANSPORTER, ATP-BINDING PROTEIN"/>
    <property type="match status" value="1"/>
</dbReference>
<dbReference type="PROSITE" id="PS00211">
    <property type="entry name" value="ABC_TRANSPORTER_1"/>
    <property type="match status" value="1"/>
</dbReference>
<dbReference type="EMBL" id="BMNL01000001">
    <property type="protein sequence ID" value="GGP19575.1"/>
    <property type="molecule type" value="Genomic_DNA"/>
</dbReference>
<dbReference type="SMART" id="SM00382">
    <property type="entry name" value="AAA"/>
    <property type="match status" value="1"/>
</dbReference>
<dbReference type="CDD" id="cd03257">
    <property type="entry name" value="ABC_NikE_OppD_transporters"/>
    <property type="match status" value="1"/>
</dbReference>
<accession>A0A830GSA4</accession>
<keyword evidence="2" id="KW-0547">Nucleotide-binding</keyword>
<dbReference type="InterPro" id="IPR017871">
    <property type="entry name" value="ABC_transporter-like_CS"/>
</dbReference>
<evidence type="ECO:0000259" key="4">
    <source>
        <dbReference type="PROSITE" id="PS50893"/>
    </source>
</evidence>
<name>A0A830GSA4_9CREN</name>
<keyword evidence="6" id="KW-1185">Reference proteome</keyword>
<keyword evidence="1" id="KW-0813">Transport</keyword>
<evidence type="ECO:0000256" key="3">
    <source>
        <dbReference type="ARBA" id="ARBA00022840"/>
    </source>
</evidence>
<dbReference type="GO" id="GO:0015833">
    <property type="term" value="P:peptide transport"/>
    <property type="evidence" value="ECO:0007669"/>
    <property type="project" value="InterPro"/>
</dbReference>
<dbReference type="Pfam" id="PF08352">
    <property type="entry name" value="oligo_HPY"/>
    <property type="match status" value="1"/>
</dbReference>
<dbReference type="Proteomes" id="UP000610960">
    <property type="component" value="Unassembled WGS sequence"/>
</dbReference>
<dbReference type="Gene3D" id="3.40.50.300">
    <property type="entry name" value="P-loop containing nucleotide triphosphate hydrolases"/>
    <property type="match status" value="1"/>
</dbReference>
<evidence type="ECO:0000313" key="6">
    <source>
        <dbReference type="Proteomes" id="UP000610960"/>
    </source>
</evidence>
<dbReference type="InterPro" id="IPR003439">
    <property type="entry name" value="ABC_transporter-like_ATP-bd"/>
</dbReference>
<protein>
    <submittedName>
        <fullName evidence="5">ABC transporter ATP-binding protein</fullName>
    </submittedName>
</protein>
<dbReference type="RefSeq" id="WP_229657623.1">
    <property type="nucleotide sequence ID" value="NZ_BMNL01000001.1"/>
</dbReference>
<reference evidence="5" key="1">
    <citation type="journal article" date="2014" name="Int. J. Syst. Evol. Microbiol.">
        <title>Complete genome sequence of Corynebacterium casei LMG S-19264T (=DSM 44701T), isolated from a smear-ripened cheese.</title>
        <authorList>
            <consortium name="US DOE Joint Genome Institute (JGI-PGF)"/>
            <person name="Walter F."/>
            <person name="Albersmeier A."/>
            <person name="Kalinowski J."/>
            <person name="Ruckert C."/>
        </authorList>
    </citation>
    <scope>NUCLEOTIDE SEQUENCE</scope>
    <source>
        <strain evidence="5">JCM 10088</strain>
    </source>
</reference>
<dbReference type="GO" id="GO:0005524">
    <property type="term" value="F:ATP binding"/>
    <property type="evidence" value="ECO:0007669"/>
    <property type="project" value="UniProtKB-KW"/>
</dbReference>
<dbReference type="GO" id="GO:0016887">
    <property type="term" value="F:ATP hydrolysis activity"/>
    <property type="evidence" value="ECO:0007669"/>
    <property type="project" value="InterPro"/>
</dbReference>
<evidence type="ECO:0000256" key="2">
    <source>
        <dbReference type="ARBA" id="ARBA00022741"/>
    </source>
</evidence>
<dbReference type="FunFam" id="3.40.50.300:FF:000016">
    <property type="entry name" value="Oligopeptide ABC transporter ATP-binding component"/>
    <property type="match status" value="1"/>
</dbReference>
<dbReference type="InterPro" id="IPR013563">
    <property type="entry name" value="Oligopep_ABC_C"/>
</dbReference>
<gene>
    <name evidence="5" type="ORF">GCM10007981_03810</name>
</gene>
<evidence type="ECO:0000256" key="1">
    <source>
        <dbReference type="ARBA" id="ARBA00022448"/>
    </source>
</evidence>
<dbReference type="PROSITE" id="PS50893">
    <property type="entry name" value="ABC_TRANSPORTER_2"/>
    <property type="match status" value="1"/>
</dbReference>
<comment type="caution">
    <text evidence="5">The sequence shown here is derived from an EMBL/GenBank/DDBJ whole genome shotgun (WGS) entry which is preliminary data.</text>
</comment>
<sequence length="316" mass="35501">MDVKDLEVEYVMPNNIKVKALKGVTLSVSKGDVIGIVGESGSGKTTLAMAMMRMIKPPSIVKGSIIMDDDIMKMPLSEFNKRYRWVKLSMVPQASQNVLNPTMRIADHFIDTAKAHGIADKGEVIKKAEELLSLMRLDPHRTLRLYPHQLSGGMKQRIMIALAILLDPEIVIMDEPTSALDVVTQSSILDTIKELNRKLGLTVLFITHDITVVPRVANKIAVMYDGNIVEYGPMTDVIHEPKHPYTMSLISSTPTMNTKLSDIVELHEIAQIGENITGCSFWPRCPHRMDRCKYEVPNYVMVNNTSVRCHLYERTN</sequence>
<dbReference type="SUPFAM" id="SSF52540">
    <property type="entry name" value="P-loop containing nucleoside triphosphate hydrolases"/>
    <property type="match status" value="1"/>
</dbReference>
<reference evidence="5" key="2">
    <citation type="submission" date="2020-09" db="EMBL/GenBank/DDBJ databases">
        <authorList>
            <person name="Sun Q."/>
            <person name="Ohkuma M."/>
        </authorList>
    </citation>
    <scope>NUCLEOTIDE SEQUENCE</scope>
    <source>
        <strain evidence="5">JCM 10088</strain>
    </source>
</reference>
<feature type="domain" description="ABC transporter" evidence="4">
    <location>
        <begin position="3"/>
        <end position="250"/>
    </location>
</feature>
<evidence type="ECO:0000313" key="5">
    <source>
        <dbReference type="EMBL" id="GGP19575.1"/>
    </source>
</evidence>
<dbReference type="NCBIfam" id="TIGR01727">
    <property type="entry name" value="oligo_HPY"/>
    <property type="match status" value="1"/>
</dbReference>
<dbReference type="AlphaFoldDB" id="A0A830GSA4"/>
<dbReference type="PANTHER" id="PTHR43067">
    <property type="entry name" value="OLIGOPEPTIDE/DIPEPTIDE ABC TRANSPORTER, ATPASE SUBUNIT"/>
    <property type="match status" value="1"/>
</dbReference>
<dbReference type="InterPro" id="IPR027417">
    <property type="entry name" value="P-loop_NTPase"/>
</dbReference>
<keyword evidence="3 5" id="KW-0067">ATP-binding</keyword>
<dbReference type="InterPro" id="IPR003593">
    <property type="entry name" value="AAA+_ATPase"/>
</dbReference>
<organism evidence="5 6">
    <name type="scientific">Thermocladium modestius</name>
    <dbReference type="NCBI Taxonomy" id="62609"/>
    <lineage>
        <taxon>Archaea</taxon>
        <taxon>Thermoproteota</taxon>
        <taxon>Thermoprotei</taxon>
        <taxon>Thermoproteales</taxon>
        <taxon>Thermoproteaceae</taxon>
        <taxon>Thermocladium</taxon>
    </lineage>
</organism>
<dbReference type="Pfam" id="PF00005">
    <property type="entry name" value="ABC_tran"/>
    <property type="match status" value="1"/>
</dbReference>
<proteinExistence type="predicted"/>